<dbReference type="Proteomes" id="UP000692954">
    <property type="component" value="Unassembled WGS sequence"/>
</dbReference>
<comment type="caution">
    <text evidence="2">The sequence shown here is derived from an EMBL/GenBank/DDBJ whole genome shotgun (WGS) entry which is preliminary data.</text>
</comment>
<evidence type="ECO:0000313" key="3">
    <source>
        <dbReference type="Proteomes" id="UP000692954"/>
    </source>
</evidence>
<accession>A0A8S1MA46</accession>
<evidence type="ECO:0000313" key="2">
    <source>
        <dbReference type="EMBL" id="CAD8074881.1"/>
    </source>
</evidence>
<reference evidence="2" key="1">
    <citation type="submission" date="2021-01" db="EMBL/GenBank/DDBJ databases">
        <authorList>
            <consortium name="Genoscope - CEA"/>
            <person name="William W."/>
        </authorList>
    </citation>
    <scope>NUCLEOTIDE SEQUENCE</scope>
</reference>
<gene>
    <name evidence="2" type="ORF">PSON_ATCC_30995.1.T0320324</name>
</gene>
<sequence>MFTKSVKQTSHLLSYKKILLVKNSLLDMLNICFKCLQDLSVEQQKKFQLFASQEDSGYSTQFRNFTAFVEMVYDVAYYCQNLYLTSFLILKNIFRQYNYFDINFQQPQDTLIFQQMNANSTQNYQYSIYLPRSFCFAQIALQFIRIERYRWSDTPCENIIDIKSKKIKLYMMNNVAIGGGIPLFFQLFVLEQMLPHIYQKWFHQE</sequence>
<organism evidence="2 3">
    <name type="scientific">Paramecium sonneborni</name>
    <dbReference type="NCBI Taxonomy" id="65129"/>
    <lineage>
        <taxon>Eukaryota</taxon>
        <taxon>Sar</taxon>
        <taxon>Alveolata</taxon>
        <taxon>Ciliophora</taxon>
        <taxon>Intramacronucleata</taxon>
        <taxon>Oligohymenophorea</taxon>
        <taxon>Peniculida</taxon>
        <taxon>Parameciidae</taxon>
        <taxon>Paramecium</taxon>
    </lineage>
</organism>
<keyword evidence="1" id="KW-1133">Transmembrane helix</keyword>
<feature type="transmembrane region" description="Helical" evidence="1">
    <location>
        <begin position="169"/>
        <end position="189"/>
    </location>
</feature>
<dbReference type="AlphaFoldDB" id="A0A8S1MA46"/>
<keyword evidence="1" id="KW-0472">Membrane</keyword>
<evidence type="ECO:0000256" key="1">
    <source>
        <dbReference type="SAM" id="Phobius"/>
    </source>
</evidence>
<proteinExistence type="predicted"/>
<protein>
    <recommendedName>
        <fullName evidence="4">Transmembrane protein</fullName>
    </recommendedName>
</protein>
<name>A0A8S1MA46_9CILI</name>
<keyword evidence="1" id="KW-0812">Transmembrane</keyword>
<dbReference type="EMBL" id="CAJJDN010000032">
    <property type="protein sequence ID" value="CAD8074881.1"/>
    <property type="molecule type" value="Genomic_DNA"/>
</dbReference>
<keyword evidence="3" id="KW-1185">Reference proteome</keyword>
<evidence type="ECO:0008006" key="4">
    <source>
        <dbReference type="Google" id="ProtNLM"/>
    </source>
</evidence>